<evidence type="ECO:0000256" key="7">
    <source>
        <dbReference type="ARBA" id="ARBA00023157"/>
    </source>
</evidence>
<accession>A0ABW6FBL8</accession>
<comment type="caution">
    <text evidence="11">The sequence shown here is derived from an EMBL/GenBank/DDBJ whole genome shotgun (WGS) entry which is preliminary data.</text>
</comment>
<evidence type="ECO:0000256" key="2">
    <source>
        <dbReference type="ARBA" id="ARBA00022670"/>
    </source>
</evidence>
<dbReference type="Gene3D" id="2.40.10.10">
    <property type="entry name" value="Trypsin-like serine proteases"/>
    <property type="match status" value="2"/>
</dbReference>
<dbReference type="InterPro" id="IPR043504">
    <property type="entry name" value="Peptidase_S1_PA_chymotrypsin"/>
</dbReference>
<dbReference type="CDD" id="cd21112">
    <property type="entry name" value="alphaLP-like"/>
    <property type="match status" value="1"/>
</dbReference>
<feature type="signal peptide" evidence="9">
    <location>
        <begin position="1"/>
        <end position="23"/>
    </location>
</feature>
<evidence type="ECO:0000259" key="10">
    <source>
        <dbReference type="Pfam" id="PF02983"/>
    </source>
</evidence>
<dbReference type="EMBL" id="JBHXKZ010000032">
    <property type="protein sequence ID" value="MFD4826750.1"/>
    <property type="molecule type" value="Genomic_DNA"/>
</dbReference>
<dbReference type="Pfam" id="PF02983">
    <property type="entry name" value="Pro_Al_protease"/>
    <property type="match status" value="1"/>
</dbReference>
<dbReference type="Gene3D" id="3.30.300.50">
    <property type="match status" value="2"/>
</dbReference>
<evidence type="ECO:0000256" key="6">
    <source>
        <dbReference type="ARBA" id="ARBA00023145"/>
    </source>
</evidence>
<gene>
    <name evidence="11" type="ORF">ACFWOQ_29695</name>
</gene>
<name>A0ABW6FBL8_9ACTN</name>
<dbReference type="Gene3D" id="2.60.40.10">
    <property type="entry name" value="Immunoglobulins"/>
    <property type="match status" value="2"/>
</dbReference>
<keyword evidence="7" id="KW-1015">Disulfide bond</keyword>
<sequence>MPHLSYRPLLVGLSAAITLAGLAALPSTASGSPRPTVPHQLMEAMQRDFALSPGEVRSRVADEAAASRAATRIRAELGDRVSGLWFDAESGKLNAAVADPADEPRARAAGAIVHSAAHSRTELAEALGRVAESAGAGVAAVRSWGPDVRHNRIEVTVSRTGRTAATSAFLAEIGRLGPIVHINHSEQTPRQQADVVGGEKWTPGSESPCSIGFPVTRNGGGKAFLTAGHCTNDVNQAAYGKDGSRLGTSNRNGTGSVNAREGDMGIVDVDQPAWNLAPTVSGYGAGDITVTGSADALVGTAICRSGQTTSLRCGEVTKTDQSVDYGSVVIDGLSYSSACSAGGDSGGAYVTATGGKAVGLHSGGGSATCTSGSGEKYTIFQPVNEALTRFGAALVTSTPQPGSVTVSAVSPQTTVVGTAAEVANRAEGGTAPYTWKAAGLPAGLSIAPATGTISGTPTTTGTSNVTVTATDSAGKTGSTSFAWSVTGSQGGTLTLAGPGNQTVYIGRPVTLPLRATGGSAPYSFKATNLPGGLTIDPATGTIAGTPTTWGFRTSTVTVTDSTGRSSSAGITWNVYF</sequence>
<protein>
    <submittedName>
        <fullName evidence="11">Ig domain-containing protein</fullName>
    </submittedName>
</protein>
<reference evidence="11 12" key="1">
    <citation type="submission" date="2024-09" db="EMBL/GenBank/DDBJ databases">
        <title>The Natural Products Discovery Center: Release of the First 8490 Sequenced Strains for Exploring Actinobacteria Biosynthetic Diversity.</title>
        <authorList>
            <person name="Kalkreuter E."/>
            <person name="Kautsar S.A."/>
            <person name="Yang D."/>
            <person name="Bader C.D."/>
            <person name="Teijaro C.N."/>
            <person name="Fluegel L."/>
            <person name="Davis C.M."/>
            <person name="Simpson J.R."/>
            <person name="Lauterbach L."/>
            <person name="Steele A.D."/>
            <person name="Gui C."/>
            <person name="Meng S."/>
            <person name="Li G."/>
            <person name="Viehrig K."/>
            <person name="Ye F."/>
            <person name="Su P."/>
            <person name="Kiefer A.F."/>
            <person name="Nichols A."/>
            <person name="Cepeda A.J."/>
            <person name="Yan W."/>
            <person name="Fan B."/>
            <person name="Jiang Y."/>
            <person name="Adhikari A."/>
            <person name="Zheng C.-J."/>
            <person name="Schuster L."/>
            <person name="Cowan T.M."/>
            <person name="Smanski M.J."/>
            <person name="Chevrette M.G."/>
            <person name="De Carvalho L.P.S."/>
            <person name="Shen B."/>
        </authorList>
    </citation>
    <scope>NUCLEOTIDE SEQUENCE [LARGE SCALE GENOMIC DNA]</scope>
    <source>
        <strain evidence="11 12">NPDC058428</strain>
    </source>
</reference>
<dbReference type="InterPro" id="IPR009003">
    <property type="entry name" value="Peptidase_S1_PA"/>
</dbReference>
<evidence type="ECO:0000256" key="1">
    <source>
        <dbReference type="ARBA" id="ARBA00007664"/>
    </source>
</evidence>
<keyword evidence="12" id="KW-1185">Reference proteome</keyword>
<dbReference type="InterPro" id="IPR035070">
    <property type="entry name" value="Streptogrisin_prodomain"/>
</dbReference>
<dbReference type="RefSeq" id="WP_382776905.1">
    <property type="nucleotide sequence ID" value="NZ_JBHXKZ010000032.1"/>
</dbReference>
<evidence type="ECO:0000256" key="3">
    <source>
        <dbReference type="ARBA" id="ARBA00022729"/>
    </source>
</evidence>
<dbReference type="Pfam" id="PF05345">
    <property type="entry name" value="He_PIG"/>
    <property type="match status" value="2"/>
</dbReference>
<keyword evidence="2" id="KW-0645">Protease</keyword>
<evidence type="ECO:0000256" key="9">
    <source>
        <dbReference type="SAM" id="SignalP"/>
    </source>
</evidence>
<dbReference type="PRINTS" id="PR00861">
    <property type="entry name" value="ALYTICPTASE"/>
</dbReference>
<feature type="domain" description="Peptidase S1A alpha-lytic prodomain" evidence="10">
    <location>
        <begin position="118"/>
        <end position="176"/>
    </location>
</feature>
<dbReference type="InterPro" id="IPR004236">
    <property type="entry name" value="Pept_S1_alpha_lytic"/>
</dbReference>
<keyword evidence="4" id="KW-0378">Hydrolase</keyword>
<evidence type="ECO:0000313" key="11">
    <source>
        <dbReference type="EMBL" id="MFD4826750.1"/>
    </source>
</evidence>
<dbReference type="InterPro" id="IPR013783">
    <property type="entry name" value="Ig-like_fold"/>
</dbReference>
<keyword evidence="5" id="KW-0720">Serine protease</keyword>
<evidence type="ECO:0000256" key="8">
    <source>
        <dbReference type="SAM" id="MobiDB-lite"/>
    </source>
</evidence>
<feature type="chain" id="PRO_5045104969" evidence="9">
    <location>
        <begin position="24"/>
        <end position="576"/>
    </location>
</feature>
<dbReference type="InterPro" id="IPR015919">
    <property type="entry name" value="Cadherin-like_sf"/>
</dbReference>
<proteinExistence type="inferred from homology"/>
<evidence type="ECO:0000313" key="12">
    <source>
        <dbReference type="Proteomes" id="UP001598352"/>
    </source>
</evidence>
<comment type="similarity">
    <text evidence="1">Belongs to the peptidase S1 family.</text>
</comment>
<organism evidence="11 12">
    <name type="scientific">Streptomyces rubiginosohelvolus</name>
    <dbReference type="NCBI Taxonomy" id="67362"/>
    <lineage>
        <taxon>Bacteria</taxon>
        <taxon>Bacillati</taxon>
        <taxon>Actinomycetota</taxon>
        <taxon>Actinomycetes</taxon>
        <taxon>Kitasatosporales</taxon>
        <taxon>Streptomycetaceae</taxon>
        <taxon>Streptomyces</taxon>
    </lineage>
</organism>
<feature type="compositionally biased region" description="Polar residues" evidence="8">
    <location>
        <begin position="246"/>
        <end position="257"/>
    </location>
</feature>
<dbReference type="SUPFAM" id="SSF50494">
    <property type="entry name" value="Trypsin-like serine proteases"/>
    <property type="match status" value="1"/>
</dbReference>
<evidence type="ECO:0000256" key="5">
    <source>
        <dbReference type="ARBA" id="ARBA00022825"/>
    </source>
</evidence>
<dbReference type="InterPro" id="IPR001316">
    <property type="entry name" value="Pept_S1A_streptogrisin"/>
</dbReference>
<dbReference type="SUPFAM" id="SSF49313">
    <property type="entry name" value="Cadherin-like"/>
    <property type="match status" value="2"/>
</dbReference>
<feature type="region of interest" description="Disordered" evidence="8">
    <location>
        <begin position="241"/>
        <end position="261"/>
    </location>
</feature>
<keyword evidence="6" id="KW-0865">Zymogen</keyword>
<keyword evidence="3 9" id="KW-0732">Signal</keyword>
<evidence type="ECO:0000256" key="4">
    <source>
        <dbReference type="ARBA" id="ARBA00022801"/>
    </source>
</evidence>
<dbReference type="Proteomes" id="UP001598352">
    <property type="component" value="Unassembled WGS sequence"/>
</dbReference>